<dbReference type="OrthoDB" id="421075at2759"/>
<feature type="region of interest" description="Disordered" evidence="4">
    <location>
        <begin position="1314"/>
        <end position="1427"/>
    </location>
</feature>
<proteinExistence type="predicted"/>
<dbReference type="SMART" id="SM00028">
    <property type="entry name" value="TPR"/>
    <property type="match status" value="12"/>
</dbReference>
<feature type="repeat" description="TPR" evidence="3">
    <location>
        <begin position="981"/>
        <end position="1014"/>
    </location>
</feature>
<dbReference type="RefSeq" id="XP_025600777.1">
    <property type="nucleotide sequence ID" value="XM_025740069.1"/>
</dbReference>
<keyword evidence="2 3" id="KW-0802">TPR repeat</keyword>
<dbReference type="Gene3D" id="1.25.40.10">
    <property type="entry name" value="Tetratricopeptide repeat domain"/>
    <property type="match status" value="6"/>
</dbReference>
<dbReference type="Pfam" id="PF18833">
    <property type="entry name" value="TPR_22"/>
    <property type="match status" value="1"/>
</dbReference>
<gene>
    <name evidence="5" type="ORF">FA09DRAFT_293993</name>
</gene>
<evidence type="ECO:0000256" key="1">
    <source>
        <dbReference type="ARBA" id="ARBA00022737"/>
    </source>
</evidence>
<organism evidence="5 6">
    <name type="scientific">Tilletiopsis washingtonensis</name>
    <dbReference type="NCBI Taxonomy" id="58919"/>
    <lineage>
        <taxon>Eukaryota</taxon>
        <taxon>Fungi</taxon>
        <taxon>Dikarya</taxon>
        <taxon>Basidiomycota</taxon>
        <taxon>Ustilaginomycotina</taxon>
        <taxon>Exobasidiomycetes</taxon>
        <taxon>Entylomatales</taxon>
        <taxon>Entylomatales incertae sedis</taxon>
        <taxon>Tilletiopsis</taxon>
    </lineage>
</organism>
<dbReference type="GO" id="GO:0055087">
    <property type="term" value="C:Ski complex"/>
    <property type="evidence" value="ECO:0007669"/>
    <property type="project" value="InterPro"/>
</dbReference>
<feature type="compositionally biased region" description="Low complexity" evidence="4">
    <location>
        <begin position="1356"/>
        <end position="1372"/>
    </location>
</feature>
<feature type="repeat" description="TPR" evidence="3">
    <location>
        <begin position="668"/>
        <end position="701"/>
    </location>
</feature>
<dbReference type="InterPro" id="IPR039226">
    <property type="entry name" value="Ski3/TTC37"/>
</dbReference>
<protein>
    <submittedName>
        <fullName evidence="5">TPR-like protein</fullName>
    </submittedName>
</protein>
<dbReference type="InterPro" id="IPR040962">
    <property type="entry name" value="TPR_22"/>
</dbReference>
<dbReference type="EMBL" id="KZ819285">
    <property type="protein sequence ID" value="PWO00499.1"/>
    <property type="molecule type" value="Genomic_DNA"/>
</dbReference>
<keyword evidence="1" id="KW-0677">Repeat</keyword>
<reference evidence="5 6" key="1">
    <citation type="journal article" date="2018" name="Mol. Biol. Evol.">
        <title>Broad Genomic Sampling Reveals a Smut Pathogenic Ancestry of the Fungal Clade Ustilaginomycotina.</title>
        <authorList>
            <person name="Kijpornyongpan T."/>
            <person name="Mondo S.J."/>
            <person name="Barry K."/>
            <person name="Sandor L."/>
            <person name="Lee J."/>
            <person name="Lipzen A."/>
            <person name="Pangilinan J."/>
            <person name="LaButti K."/>
            <person name="Hainaut M."/>
            <person name="Henrissat B."/>
            <person name="Grigoriev I.V."/>
            <person name="Spatafora J.W."/>
            <person name="Aime M.C."/>
        </authorList>
    </citation>
    <scope>NUCLEOTIDE SEQUENCE [LARGE SCALE GENOMIC DNA]</scope>
    <source>
        <strain evidence="5 6">MCA 4186</strain>
    </source>
</reference>
<feature type="compositionally biased region" description="Basic residues" evidence="4">
    <location>
        <begin position="1338"/>
        <end position="1355"/>
    </location>
</feature>
<evidence type="ECO:0000256" key="3">
    <source>
        <dbReference type="PROSITE-ProRule" id="PRU00339"/>
    </source>
</evidence>
<dbReference type="STRING" id="58919.A0A316ZHH0"/>
<sequence length="1455" mass="159550">MSSAYAKAKLKASREALAAKQWDAALAAADEVLGAEAGHYNALVFRALALLHLERRAESEAAYRLAIAAQPDTLLAWQGLEKLYAQTRQAQLRAEVLRQQMHVLKQSGDATRLAETLQRLVELHKAEGDSAQLASALELYLSSSPYYPLLSSLPEPDQSAPSATTTFEAQLAVHVRSLDVLQEVLHLYEKAEEATVAREVEKRRTRLDVARKTREELRRNVESDVLGESKLPALYEQVLSHASASDVVRREAESKLLHHRHRLLLATPDAEAMARKLHARDELVSLAKGMVTIDVPEELAWEVVLEWTDYVALSESLSRAPLAILTRWCDLQADLPRERLRAFISRFPHSGRSLAFRALLHLLQDEQFLLEEAEETQRRDVEQAAPDLLALAIVKAPHSLLAHRIAATFYLLDGDYLSVSDVATSALSLLRRIESDAAVSLGNSRRDIETQLASALTRLHPPQHHVRALRLVSSVLGAAPDNIDALLSKGLIDEAAGRWEEARAAFAAASPLSPSRAPALEAQGEVAWCDVCAGRLEEGRVALEAVIDRLDDAASAAARSDPDQAFTCFITALKRSAGFAPAFTALGFFYDEVAKDAARASKCFQKAFELDAREDEAARRLAEGFAEEREWDLVDVVARRTVEGEGGAEALGGAAGNVSQKRHMSRNAWAWRAIGSVELHRERHEEAIAAFQVALRAEPHDAGTWQRLGEAYAASQRQAAALKTFAKALQLSHGAWQVRYSIAEVHRELGDVDEAQELLEHILKEQPEEIGVRVAAAETSLQLAQREVQTGYVLRAEASLETTLQHVLQAVRLEPHLRSAWKVAADALFELSRFGRLVQGRTMREGVVEQLVQLAAQDDVDAQLGDVSSAVTLKYVAQCRESEHAYLSAAAFLYKACVVLHGSDEDATAWADLAVALHQLDLVAKLKDAATQGTQCIQRALKLEPGNEALWMILGSLAFKTNVKLAQHCFVRAIEASPRDAVPWSHLGFLYLQHDDAELANEAFIRAQTLDPDLATAWVGQAFVAQHHDDEQAARVLFEHAVGLSEGSAFSSASPPPPIHLHSPASALSSFVAFRPSDTSALHLSALFCERLGEQALAIERIERASALLEREYEEDEDVVTATKYAIAQSNLGRIRLDAGDAAGAIEALETALGLLDLGEGDAASEAVLPAANRARVRTAAHLGVALAHFARGAADASLDAFRAALADVEGSTADADGELRAQVGVQMARVLWSLGGDERQEEAKAQLLDCIAAAPQHIPAITALAALGVLTHDTGLVDAALSEVRELSPAQLQRLDGERDVDFLLSMVQFGDVSGHHSRPRHRTSLTLAPRTTLPARSRRSRLPPRRSRHRSRRISPSSRRGCASLRPAAAPRRRRPRWQRHSWPLAPSTRATPARRTTRTPCVCSRSPRPSVAPPSRKRRRLRTARRQTATRCCCRRRCRRTWRSAPCTPRRG</sequence>
<name>A0A316ZHH0_9BASI</name>
<feature type="compositionally biased region" description="Basic residues" evidence="4">
    <location>
        <begin position="1418"/>
        <end position="1427"/>
    </location>
</feature>
<dbReference type="Proteomes" id="UP000245946">
    <property type="component" value="Unassembled WGS sequence"/>
</dbReference>
<feature type="repeat" description="TPR" evidence="3">
    <location>
        <begin position="736"/>
        <end position="769"/>
    </location>
</feature>
<dbReference type="GO" id="GO:0006401">
    <property type="term" value="P:RNA catabolic process"/>
    <property type="evidence" value="ECO:0007669"/>
    <property type="project" value="InterPro"/>
</dbReference>
<keyword evidence="6" id="KW-1185">Reference proteome</keyword>
<feature type="compositionally biased region" description="Basic residues" evidence="4">
    <location>
        <begin position="1373"/>
        <end position="1382"/>
    </location>
</feature>
<feature type="repeat" description="TPR" evidence="3">
    <location>
        <begin position="702"/>
        <end position="735"/>
    </location>
</feature>
<dbReference type="GeneID" id="37267615"/>
<dbReference type="InterPro" id="IPR011990">
    <property type="entry name" value="TPR-like_helical_dom_sf"/>
</dbReference>
<evidence type="ECO:0000256" key="2">
    <source>
        <dbReference type="ARBA" id="ARBA00022803"/>
    </source>
</evidence>
<evidence type="ECO:0000313" key="6">
    <source>
        <dbReference type="Proteomes" id="UP000245946"/>
    </source>
</evidence>
<dbReference type="SUPFAM" id="SSF48452">
    <property type="entry name" value="TPR-like"/>
    <property type="match status" value="3"/>
</dbReference>
<feature type="compositionally biased region" description="Low complexity" evidence="4">
    <location>
        <begin position="1388"/>
        <end position="1412"/>
    </location>
</feature>
<dbReference type="InterPro" id="IPR019734">
    <property type="entry name" value="TPR_rpt"/>
</dbReference>
<dbReference type="Pfam" id="PF14559">
    <property type="entry name" value="TPR_19"/>
    <property type="match status" value="1"/>
</dbReference>
<dbReference type="PANTHER" id="PTHR15704">
    <property type="entry name" value="SUPERKILLER 3 PROTEIN-RELATED"/>
    <property type="match status" value="1"/>
</dbReference>
<dbReference type="PROSITE" id="PS50005">
    <property type="entry name" value="TPR"/>
    <property type="match status" value="4"/>
</dbReference>
<evidence type="ECO:0000313" key="5">
    <source>
        <dbReference type="EMBL" id="PWO00499.1"/>
    </source>
</evidence>
<evidence type="ECO:0000256" key="4">
    <source>
        <dbReference type="SAM" id="MobiDB-lite"/>
    </source>
</evidence>
<dbReference type="PANTHER" id="PTHR15704:SF7">
    <property type="entry name" value="SUPERKILLER COMPLEX PROTEIN 3"/>
    <property type="match status" value="1"/>
</dbReference>
<accession>A0A316ZHH0</accession>